<feature type="non-terminal residue" evidence="3">
    <location>
        <position position="1"/>
    </location>
</feature>
<organism evidence="3">
    <name type="scientific">marine sediment metagenome</name>
    <dbReference type="NCBI Taxonomy" id="412755"/>
    <lineage>
        <taxon>unclassified sequences</taxon>
        <taxon>metagenomes</taxon>
        <taxon>ecological metagenomes</taxon>
    </lineage>
</organism>
<comment type="caution">
    <text evidence="3">The sequence shown here is derived from an EMBL/GenBank/DDBJ whole genome shotgun (WGS) entry which is preliminary data.</text>
</comment>
<feature type="transmembrane region" description="Helical" evidence="1">
    <location>
        <begin position="215"/>
        <end position="234"/>
    </location>
</feature>
<evidence type="ECO:0000256" key="1">
    <source>
        <dbReference type="SAM" id="Phobius"/>
    </source>
</evidence>
<dbReference type="PROSITE" id="PS50853">
    <property type="entry name" value="FN3"/>
    <property type="match status" value="1"/>
</dbReference>
<feature type="domain" description="Fibronectin type-III" evidence="2">
    <location>
        <begin position="1"/>
        <end position="57"/>
    </location>
</feature>
<keyword evidence="1" id="KW-0812">Transmembrane</keyword>
<sequence>AWVLDTYETGQTPFVNLVGLTPGTPYYYCVQIRNDVSCRCGGELSFTTETGIDAPSDFQGIPYNRRSPDLEVPVCSIGLSWVKEGGSTNTLIRYKLGSYSTSIVDGTLVYFDSLTSIIHNSEADMTLGGQAGLKPGTTIFYRAWGESGGTYTADNATVTLMITTLAELEGGDALPVPTTPTGWFAAPDETLWAAFPLYGVFNFFADSFEIPRPTFWYLFAILGIVGAGVGIYRVSDKP</sequence>
<dbReference type="EMBL" id="BARU01039668">
    <property type="protein sequence ID" value="GAH83632.1"/>
    <property type="molecule type" value="Genomic_DNA"/>
</dbReference>
<gene>
    <name evidence="3" type="ORF">S03H2_61449</name>
</gene>
<proteinExistence type="predicted"/>
<evidence type="ECO:0000259" key="2">
    <source>
        <dbReference type="PROSITE" id="PS50853"/>
    </source>
</evidence>
<keyword evidence="1" id="KW-0472">Membrane</keyword>
<feature type="non-terminal residue" evidence="3">
    <location>
        <position position="238"/>
    </location>
</feature>
<dbReference type="AlphaFoldDB" id="X1IPK6"/>
<accession>X1IPK6</accession>
<dbReference type="InterPro" id="IPR003961">
    <property type="entry name" value="FN3_dom"/>
</dbReference>
<name>X1IPK6_9ZZZZ</name>
<protein>
    <recommendedName>
        <fullName evidence="2">Fibronectin type-III domain-containing protein</fullName>
    </recommendedName>
</protein>
<evidence type="ECO:0000313" key="3">
    <source>
        <dbReference type="EMBL" id="GAH83632.1"/>
    </source>
</evidence>
<keyword evidence="1" id="KW-1133">Transmembrane helix</keyword>
<reference evidence="3" key="1">
    <citation type="journal article" date="2014" name="Front. Microbiol.">
        <title>High frequency of phylogenetically diverse reductive dehalogenase-homologous genes in deep subseafloor sedimentary metagenomes.</title>
        <authorList>
            <person name="Kawai M."/>
            <person name="Futagami T."/>
            <person name="Toyoda A."/>
            <person name="Takaki Y."/>
            <person name="Nishi S."/>
            <person name="Hori S."/>
            <person name="Arai W."/>
            <person name="Tsubouchi T."/>
            <person name="Morono Y."/>
            <person name="Uchiyama I."/>
            <person name="Ito T."/>
            <person name="Fujiyama A."/>
            <person name="Inagaki F."/>
            <person name="Takami H."/>
        </authorList>
    </citation>
    <scope>NUCLEOTIDE SEQUENCE</scope>
    <source>
        <strain evidence="3">Expedition CK06-06</strain>
    </source>
</reference>